<name>A0ABN9XC78_9DINO</name>
<evidence type="ECO:0000313" key="3">
    <source>
        <dbReference type="Proteomes" id="UP001189429"/>
    </source>
</evidence>
<gene>
    <name evidence="2" type="ORF">PCOR1329_LOCUS75026</name>
</gene>
<comment type="caution">
    <text evidence="2">The sequence shown here is derived from an EMBL/GenBank/DDBJ whole genome shotgun (WGS) entry which is preliminary data.</text>
</comment>
<organism evidence="2 3">
    <name type="scientific">Prorocentrum cordatum</name>
    <dbReference type="NCBI Taxonomy" id="2364126"/>
    <lineage>
        <taxon>Eukaryota</taxon>
        <taxon>Sar</taxon>
        <taxon>Alveolata</taxon>
        <taxon>Dinophyceae</taxon>
        <taxon>Prorocentrales</taxon>
        <taxon>Prorocentraceae</taxon>
        <taxon>Prorocentrum</taxon>
    </lineage>
</organism>
<evidence type="ECO:0000313" key="2">
    <source>
        <dbReference type="EMBL" id="CAK0896588.1"/>
    </source>
</evidence>
<dbReference type="EMBL" id="CAUYUJ010020212">
    <property type="protein sequence ID" value="CAK0896588.1"/>
    <property type="molecule type" value="Genomic_DNA"/>
</dbReference>
<dbReference type="Proteomes" id="UP001189429">
    <property type="component" value="Unassembled WGS sequence"/>
</dbReference>
<feature type="non-terminal residue" evidence="2">
    <location>
        <position position="1"/>
    </location>
</feature>
<keyword evidence="3" id="KW-1185">Reference proteome</keyword>
<sequence>LPPKVAESDVVGRSRSVWDAHRCGHRPRSASSGRVFGDVFVDMQGSPVCRRGRFPWASLPTPAPRQRWSAGWLRLQTVVGDRVVGRRLDCPNHLIMGEVSGQAAGRSAPWPSWLEHLVQAVARLRAAAASLLRSSARARPPLAHGPASGAGLGWRGVRPGRRAAGAVHGRPRRRHALRVHVRGRPADGGRAPALEEHAEPAAGGAAAEAAAPAEGAAGEAARARAAARCSNGVDDEHRLRNRACMDRYRQVMIGMAREPGVDVVFGANDGVQFEPAVYIGYWKRVPHHTRVLVEPVPSLFAKLSKNLANLTTAPVLINKAVKTAGSSDSLDLYCFDTAMVDDWVLNGRTTLPEEVRKPEAYWNALCSTEKQQLLDRANILRPLARRKMTPADIKRVLNEVDKFVRLHHVPAASPADIIAEVSARGDLSAGDIKYVQIDVEGMDKDIMLALPFGKNDFLPKVVLYEGCYQEVSEHLNEHGYESCCCVNVYGTNTLAYRP</sequence>
<evidence type="ECO:0000256" key="1">
    <source>
        <dbReference type="SAM" id="MobiDB-lite"/>
    </source>
</evidence>
<accession>A0ABN9XC78</accession>
<feature type="compositionally biased region" description="Low complexity" evidence="1">
    <location>
        <begin position="200"/>
        <end position="210"/>
    </location>
</feature>
<protein>
    <recommendedName>
        <fullName evidence="4">Methyltransferase FkbM domain-containing protein</fullName>
    </recommendedName>
</protein>
<evidence type="ECO:0008006" key="4">
    <source>
        <dbReference type="Google" id="ProtNLM"/>
    </source>
</evidence>
<feature type="region of interest" description="Disordered" evidence="1">
    <location>
        <begin position="179"/>
        <end position="210"/>
    </location>
</feature>
<reference evidence="2" key="1">
    <citation type="submission" date="2023-10" db="EMBL/GenBank/DDBJ databases">
        <authorList>
            <person name="Chen Y."/>
            <person name="Shah S."/>
            <person name="Dougan E. K."/>
            <person name="Thang M."/>
            <person name="Chan C."/>
        </authorList>
    </citation>
    <scope>NUCLEOTIDE SEQUENCE [LARGE SCALE GENOMIC DNA]</scope>
</reference>
<proteinExistence type="predicted"/>